<gene>
    <name evidence="1" type="ORF">NE237_020867</name>
</gene>
<keyword evidence="2" id="KW-1185">Reference proteome</keyword>
<accession>A0A9Q0HBE0</accession>
<dbReference type="AlphaFoldDB" id="A0A9Q0HBE0"/>
<comment type="caution">
    <text evidence="1">The sequence shown here is derived from an EMBL/GenBank/DDBJ whole genome shotgun (WGS) entry which is preliminary data.</text>
</comment>
<evidence type="ECO:0000313" key="1">
    <source>
        <dbReference type="EMBL" id="KAJ4960957.1"/>
    </source>
</evidence>
<sequence>MAYGFIGAGSLMSGVVGGFAVGEMECGSMKEARQVRERWQQQISGGVSELSTRGLATGRRVCVFEVREKLDVKWRHGKVGSEHQGMGARWSAVVKRDGRWIKGVWEVECCRCRWRG</sequence>
<protein>
    <submittedName>
        <fullName evidence="1">Uncharacterized protein</fullName>
    </submittedName>
</protein>
<name>A0A9Q0HBE0_9MAGN</name>
<organism evidence="1 2">
    <name type="scientific">Protea cynaroides</name>
    <dbReference type="NCBI Taxonomy" id="273540"/>
    <lineage>
        <taxon>Eukaryota</taxon>
        <taxon>Viridiplantae</taxon>
        <taxon>Streptophyta</taxon>
        <taxon>Embryophyta</taxon>
        <taxon>Tracheophyta</taxon>
        <taxon>Spermatophyta</taxon>
        <taxon>Magnoliopsida</taxon>
        <taxon>Proteales</taxon>
        <taxon>Proteaceae</taxon>
        <taxon>Protea</taxon>
    </lineage>
</organism>
<proteinExistence type="predicted"/>
<evidence type="ECO:0000313" key="2">
    <source>
        <dbReference type="Proteomes" id="UP001141806"/>
    </source>
</evidence>
<reference evidence="1" key="1">
    <citation type="journal article" date="2023" name="Plant J.">
        <title>The genome of the king protea, Protea cynaroides.</title>
        <authorList>
            <person name="Chang J."/>
            <person name="Duong T.A."/>
            <person name="Schoeman C."/>
            <person name="Ma X."/>
            <person name="Roodt D."/>
            <person name="Barker N."/>
            <person name="Li Z."/>
            <person name="Van de Peer Y."/>
            <person name="Mizrachi E."/>
        </authorList>
    </citation>
    <scope>NUCLEOTIDE SEQUENCE</scope>
    <source>
        <tissue evidence="1">Young leaves</tissue>
    </source>
</reference>
<dbReference type="EMBL" id="JAMYWD010000009">
    <property type="protein sequence ID" value="KAJ4960957.1"/>
    <property type="molecule type" value="Genomic_DNA"/>
</dbReference>
<dbReference type="Proteomes" id="UP001141806">
    <property type="component" value="Unassembled WGS sequence"/>
</dbReference>